<dbReference type="AlphaFoldDB" id="A0A0A9B6G4"/>
<accession>A0A0A9B6G4</accession>
<proteinExistence type="predicted"/>
<name>A0A0A9B6G4_ARUDO</name>
<reference evidence="1" key="2">
    <citation type="journal article" date="2015" name="Data Brief">
        <title>Shoot transcriptome of the giant reed, Arundo donax.</title>
        <authorList>
            <person name="Barrero R.A."/>
            <person name="Guerrero F.D."/>
            <person name="Moolhuijzen P."/>
            <person name="Goolsby J.A."/>
            <person name="Tidwell J."/>
            <person name="Bellgard S.E."/>
            <person name="Bellgard M.I."/>
        </authorList>
    </citation>
    <scope>NUCLEOTIDE SEQUENCE</scope>
    <source>
        <tissue evidence="1">Shoot tissue taken approximately 20 cm above the soil surface</tissue>
    </source>
</reference>
<protein>
    <submittedName>
        <fullName evidence="1">Uncharacterized protein</fullName>
    </submittedName>
</protein>
<evidence type="ECO:0000313" key="1">
    <source>
        <dbReference type="EMBL" id="JAD58956.1"/>
    </source>
</evidence>
<organism evidence="1">
    <name type="scientific">Arundo donax</name>
    <name type="common">Giant reed</name>
    <name type="synonym">Donax arundinaceus</name>
    <dbReference type="NCBI Taxonomy" id="35708"/>
    <lineage>
        <taxon>Eukaryota</taxon>
        <taxon>Viridiplantae</taxon>
        <taxon>Streptophyta</taxon>
        <taxon>Embryophyta</taxon>
        <taxon>Tracheophyta</taxon>
        <taxon>Spermatophyta</taxon>
        <taxon>Magnoliopsida</taxon>
        <taxon>Liliopsida</taxon>
        <taxon>Poales</taxon>
        <taxon>Poaceae</taxon>
        <taxon>PACMAD clade</taxon>
        <taxon>Arundinoideae</taxon>
        <taxon>Arundineae</taxon>
        <taxon>Arundo</taxon>
    </lineage>
</organism>
<sequence length="75" mass="7844">MTAGLQHGGASADNGGAGRGSALAQSSGRWSWWRLGGRPARGGGALRRVVERESQPEREIEEVAGGRTWGELVDA</sequence>
<reference evidence="1" key="1">
    <citation type="submission" date="2014-09" db="EMBL/GenBank/DDBJ databases">
        <authorList>
            <person name="Magalhaes I.L.F."/>
            <person name="Oliveira U."/>
            <person name="Santos F.R."/>
            <person name="Vidigal T.H.D.A."/>
            <person name="Brescovit A.D."/>
            <person name="Santos A.J."/>
        </authorList>
    </citation>
    <scope>NUCLEOTIDE SEQUENCE</scope>
    <source>
        <tissue evidence="1">Shoot tissue taken approximately 20 cm above the soil surface</tissue>
    </source>
</reference>
<dbReference type="EMBL" id="GBRH01238939">
    <property type="protein sequence ID" value="JAD58956.1"/>
    <property type="molecule type" value="Transcribed_RNA"/>
</dbReference>